<evidence type="ECO:0000313" key="2">
    <source>
        <dbReference type="Proteomes" id="UP001165586"/>
    </source>
</evidence>
<evidence type="ECO:0000313" key="1">
    <source>
        <dbReference type="EMBL" id="MCS5737173.1"/>
    </source>
</evidence>
<sequence length="160" mass="17771">MLEDHGIHVRLGEGLFFEAFQWEAYPNSSGKGKMTGFMSSLDEYVEVQAPGVGAEVFVEGREYTGRILSCYVMNYILHVVVANPKPREHEQTINLASMIDTLTNLPFVVDKPLPGYDRVITDIPQTAEEEITEEDEEEAVSAVTADGTVVTKKEWESNGA</sequence>
<dbReference type="EMBL" id="JANLCJ010000472">
    <property type="protein sequence ID" value="MCS5737173.1"/>
    <property type="molecule type" value="Genomic_DNA"/>
</dbReference>
<comment type="caution">
    <text evidence="1">The sequence shown here is derived from an EMBL/GenBank/DDBJ whole genome shotgun (WGS) entry which is preliminary data.</text>
</comment>
<feature type="non-terminal residue" evidence="1">
    <location>
        <position position="160"/>
    </location>
</feature>
<reference evidence="1" key="1">
    <citation type="submission" date="2022-08" db="EMBL/GenBank/DDBJ databases">
        <authorList>
            <person name="Deng Y."/>
            <person name="Han X.-F."/>
            <person name="Zhang Y.-Q."/>
        </authorList>
    </citation>
    <scope>NUCLEOTIDE SEQUENCE</scope>
    <source>
        <strain evidence="1">CPCC 203386</strain>
    </source>
</reference>
<name>A0ABT2HB24_9MICO</name>
<protein>
    <submittedName>
        <fullName evidence="1">Uncharacterized protein</fullName>
    </submittedName>
</protein>
<keyword evidence="2" id="KW-1185">Reference proteome</keyword>
<proteinExistence type="predicted"/>
<accession>A0ABT2HB24</accession>
<gene>
    <name evidence="1" type="ORF">N1032_25935</name>
</gene>
<dbReference type="RefSeq" id="WP_259543499.1">
    <property type="nucleotide sequence ID" value="NZ_JANLCJ010000472.1"/>
</dbReference>
<organism evidence="1 2">
    <name type="scientific">Herbiconiux daphne</name>
    <dbReference type="NCBI Taxonomy" id="2970914"/>
    <lineage>
        <taxon>Bacteria</taxon>
        <taxon>Bacillati</taxon>
        <taxon>Actinomycetota</taxon>
        <taxon>Actinomycetes</taxon>
        <taxon>Micrococcales</taxon>
        <taxon>Microbacteriaceae</taxon>
        <taxon>Herbiconiux</taxon>
    </lineage>
</organism>
<dbReference type="Proteomes" id="UP001165586">
    <property type="component" value="Unassembled WGS sequence"/>
</dbReference>